<dbReference type="PANTHER" id="PTHR23157:SF25">
    <property type="entry name" value="GRIP AND COILED-COIL DOMAIN-CONTAINING PROTEIN 1"/>
    <property type="match status" value="1"/>
</dbReference>
<evidence type="ECO:0000256" key="5">
    <source>
        <dbReference type="ARBA" id="ARBA00023136"/>
    </source>
</evidence>
<dbReference type="GO" id="GO:0005737">
    <property type="term" value="C:cytoplasm"/>
    <property type="evidence" value="ECO:0007669"/>
    <property type="project" value="UniProtKB-SubCell"/>
</dbReference>
<comment type="subcellular location">
    <subcellularLocation>
        <location evidence="2">Cytoplasm</location>
    </subcellularLocation>
    <subcellularLocation>
        <location evidence="1">Endomembrane system</location>
        <topology evidence="1">Peripheral membrane protein</topology>
    </subcellularLocation>
</comment>
<feature type="region of interest" description="Disordered" evidence="7">
    <location>
        <begin position="260"/>
        <end position="295"/>
    </location>
</feature>
<dbReference type="GO" id="GO:0012505">
    <property type="term" value="C:endomembrane system"/>
    <property type="evidence" value="ECO:0007669"/>
    <property type="project" value="UniProtKB-SubCell"/>
</dbReference>
<feature type="region of interest" description="Disordered" evidence="7">
    <location>
        <begin position="133"/>
        <end position="174"/>
    </location>
</feature>
<protein>
    <recommendedName>
        <fullName evidence="8">GRIP domain-containing protein</fullName>
    </recommendedName>
</protein>
<evidence type="ECO:0000313" key="10">
    <source>
        <dbReference type="Proteomes" id="UP001519460"/>
    </source>
</evidence>
<feature type="coiled-coil region" evidence="6">
    <location>
        <begin position="6"/>
        <end position="40"/>
    </location>
</feature>
<evidence type="ECO:0000256" key="4">
    <source>
        <dbReference type="ARBA" id="ARBA00023054"/>
    </source>
</evidence>
<feature type="domain" description="GRIP" evidence="8">
    <location>
        <begin position="648"/>
        <end position="698"/>
    </location>
</feature>
<evidence type="ECO:0000256" key="1">
    <source>
        <dbReference type="ARBA" id="ARBA00004184"/>
    </source>
</evidence>
<proteinExistence type="predicted"/>
<keyword evidence="3" id="KW-0963">Cytoplasm</keyword>
<dbReference type="Pfam" id="PF01465">
    <property type="entry name" value="GRIP"/>
    <property type="match status" value="1"/>
</dbReference>
<feature type="compositionally biased region" description="Basic and acidic residues" evidence="7">
    <location>
        <begin position="165"/>
        <end position="174"/>
    </location>
</feature>
<dbReference type="EMBL" id="JACVVK020000024">
    <property type="protein sequence ID" value="KAK7502683.1"/>
    <property type="molecule type" value="Genomic_DNA"/>
</dbReference>
<feature type="compositionally biased region" description="Basic and acidic residues" evidence="7">
    <location>
        <begin position="272"/>
        <end position="282"/>
    </location>
</feature>
<dbReference type="PROSITE" id="PS50913">
    <property type="entry name" value="GRIP"/>
    <property type="match status" value="1"/>
</dbReference>
<comment type="caution">
    <text evidence="9">The sequence shown here is derived from an EMBL/GenBank/DDBJ whole genome shotgun (WGS) entry which is preliminary data.</text>
</comment>
<keyword evidence="4 6" id="KW-0175">Coiled coil</keyword>
<feature type="compositionally biased region" description="Polar residues" evidence="7">
    <location>
        <begin position="66"/>
        <end position="80"/>
    </location>
</feature>
<evidence type="ECO:0000256" key="7">
    <source>
        <dbReference type="SAM" id="MobiDB-lite"/>
    </source>
</evidence>
<sequence>MDRASRSELVKTIDGLKEQLQQYKTKLRDVVSAYKSLLKEKEALEASLSVLSSSSTGEQKKATSGPDGQQLTETEDTPQATPDPLGVSSPGKDDPSQVAALKEQLKTLTVSLTTLNQEKARIESQFVANNRQLRQENEELQRKVEEERQKTAAKKTEFDQQTQEQQEREKEQTDHVLMLRELQKLLTQERTQKEQLELQLDEARRSLQDQDSKTSVSEQYEKKIRDLSRELNTVRQRMQEAEQKASQPSPFVLDLQKEMSEMKSQHQQTLLKEQRKASEAESRLQQQSKLSEERISSLEDKLSELSDVVGNYERLRFQDQQAIQKLKERVTQLDVENTALVCAAKTFGGADTAEEDDNLDAQGLYERILQLKSQLLEANQRTEKPVDISGLFSNGMQVDRECTMCRRYKEELDQVKEEFERYKLRAQSVLKNKHKDGSTKEVDVLKEHVSELRDRLRTAGAQHEEEVEQLKVKVNGLSHSMLAQAEAHKAELAHLKNAHQKEVFVLELEAKKQRERTVALLAEKDQEIEKLRASVPQKIDQDYYLRMRDLKLEQIHDGDGLLRGESESDDAVNQLLMHPSGQQGEATLLHFAQEKARQDVEIVGLRKQKHQLEAALRELQHAMTLKEEKLQDAIQQLEEQIHKLERDKSREGANLEYLKNVLLKYLTTTDAHGHAQMLKAITTILQFSPSEKESVKASTHLKF</sequence>
<dbReference type="AlphaFoldDB" id="A0ABD0LUA1"/>
<evidence type="ECO:0000259" key="8">
    <source>
        <dbReference type="PROSITE" id="PS50913"/>
    </source>
</evidence>
<dbReference type="SMART" id="SM00755">
    <property type="entry name" value="Grip"/>
    <property type="match status" value="1"/>
</dbReference>
<evidence type="ECO:0000256" key="6">
    <source>
        <dbReference type="SAM" id="Coils"/>
    </source>
</evidence>
<keyword evidence="10" id="KW-1185">Reference proteome</keyword>
<gene>
    <name evidence="9" type="ORF">BaRGS_00005933</name>
</gene>
<evidence type="ECO:0000256" key="2">
    <source>
        <dbReference type="ARBA" id="ARBA00004496"/>
    </source>
</evidence>
<dbReference type="InterPro" id="IPR000237">
    <property type="entry name" value="GRIP_dom"/>
</dbReference>
<accession>A0ABD0LUA1</accession>
<reference evidence="9 10" key="1">
    <citation type="journal article" date="2023" name="Sci. Data">
        <title>Genome assembly of the Korean intertidal mud-creeper Batillaria attramentaria.</title>
        <authorList>
            <person name="Patra A.K."/>
            <person name="Ho P.T."/>
            <person name="Jun S."/>
            <person name="Lee S.J."/>
            <person name="Kim Y."/>
            <person name="Won Y.J."/>
        </authorList>
    </citation>
    <scope>NUCLEOTIDE SEQUENCE [LARGE SCALE GENOMIC DNA]</scope>
    <source>
        <strain evidence="9">Wonlab-2016</strain>
    </source>
</reference>
<dbReference type="Gene3D" id="1.10.220.60">
    <property type="entry name" value="GRIP domain"/>
    <property type="match status" value="1"/>
</dbReference>
<organism evidence="9 10">
    <name type="scientific">Batillaria attramentaria</name>
    <dbReference type="NCBI Taxonomy" id="370345"/>
    <lineage>
        <taxon>Eukaryota</taxon>
        <taxon>Metazoa</taxon>
        <taxon>Spiralia</taxon>
        <taxon>Lophotrochozoa</taxon>
        <taxon>Mollusca</taxon>
        <taxon>Gastropoda</taxon>
        <taxon>Caenogastropoda</taxon>
        <taxon>Sorbeoconcha</taxon>
        <taxon>Cerithioidea</taxon>
        <taxon>Batillariidae</taxon>
        <taxon>Batillaria</taxon>
    </lineage>
</organism>
<feature type="coiled-coil region" evidence="6">
    <location>
        <begin position="361"/>
        <end position="502"/>
    </location>
</feature>
<evidence type="ECO:0000256" key="3">
    <source>
        <dbReference type="ARBA" id="ARBA00022490"/>
    </source>
</evidence>
<feature type="compositionally biased region" description="Basic and acidic residues" evidence="7">
    <location>
        <begin position="133"/>
        <end position="158"/>
    </location>
</feature>
<dbReference type="Proteomes" id="UP001519460">
    <property type="component" value="Unassembled WGS sequence"/>
</dbReference>
<dbReference type="InterPro" id="IPR051952">
    <property type="entry name" value="Golgi-autophagy_related"/>
</dbReference>
<feature type="region of interest" description="Disordered" evidence="7">
    <location>
        <begin position="48"/>
        <end position="96"/>
    </location>
</feature>
<evidence type="ECO:0000313" key="9">
    <source>
        <dbReference type="EMBL" id="KAK7502683.1"/>
    </source>
</evidence>
<keyword evidence="5" id="KW-0472">Membrane</keyword>
<dbReference type="PANTHER" id="PTHR23157">
    <property type="entry name" value="GRIP AND COILED-COIL DOMAIN-CONTAINING PROTEIN 1"/>
    <property type="match status" value="1"/>
</dbReference>
<name>A0ABD0LUA1_9CAEN</name>
<feature type="coiled-coil region" evidence="6">
    <location>
        <begin position="602"/>
        <end position="654"/>
    </location>
</feature>